<keyword evidence="1" id="KW-0472">Membrane</keyword>
<keyword evidence="2" id="KW-0732">Signal</keyword>
<feature type="signal peptide" evidence="2">
    <location>
        <begin position="1"/>
        <end position="23"/>
    </location>
</feature>
<dbReference type="AlphaFoldDB" id="A0AAU6TE44"/>
<proteinExistence type="predicted"/>
<dbReference type="EMBL" id="CP095328">
    <property type="protein sequence ID" value="XAG43475.1"/>
    <property type="molecule type" value="Genomic_DNA"/>
</dbReference>
<keyword evidence="1" id="KW-1133">Transmembrane helix</keyword>
<keyword evidence="1" id="KW-0812">Transmembrane</keyword>
<feature type="chain" id="PRO_5043683268" evidence="2">
    <location>
        <begin position="24"/>
        <end position="71"/>
    </location>
</feature>
<name>A0AAU6TE44_9GAMM</name>
<accession>A0AAU6TE44</accession>
<evidence type="ECO:0000256" key="2">
    <source>
        <dbReference type="SAM" id="SignalP"/>
    </source>
</evidence>
<organism evidence="3">
    <name type="scientific">Aeromonas sp. 19NY04SH05-1</name>
    <dbReference type="NCBI Taxonomy" id="2920537"/>
    <lineage>
        <taxon>Bacteria</taxon>
        <taxon>Pseudomonadati</taxon>
        <taxon>Pseudomonadota</taxon>
        <taxon>Gammaproteobacteria</taxon>
        <taxon>Aeromonadales</taxon>
        <taxon>Aeromonadaceae</taxon>
        <taxon>Aeromonas</taxon>
    </lineage>
</organism>
<sequence length="71" mass="6791">MSGMFRNGCIALVGSISAAAANAEGAASTAAAAQAALDAAQSDVTATSPKVLMVVASVVAVGIMIGLIRKA</sequence>
<gene>
    <name evidence="3" type="ORF">MRK42_10430</name>
</gene>
<evidence type="ECO:0000256" key="1">
    <source>
        <dbReference type="SAM" id="Phobius"/>
    </source>
</evidence>
<protein>
    <submittedName>
        <fullName evidence="3">Flexible pilin</fullName>
    </submittedName>
</protein>
<evidence type="ECO:0000313" key="3">
    <source>
        <dbReference type="EMBL" id="XAG43475.1"/>
    </source>
</evidence>
<feature type="transmembrane region" description="Helical" evidence="1">
    <location>
        <begin position="51"/>
        <end position="68"/>
    </location>
</feature>
<reference evidence="3" key="1">
    <citation type="submission" date="2022-03" db="EMBL/GenBank/DDBJ databases">
        <title>Sea Food Isolates.</title>
        <authorList>
            <person name="Li C."/>
        </authorList>
    </citation>
    <scope>NUCLEOTIDE SEQUENCE</scope>
    <source>
        <strain evidence="3">19NY04SH05-1</strain>
    </source>
</reference>